<dbReference type="AlphaFoldDB" id="A0A1I7XFK7"/>
<name>A0A1I7XFK7_HETBA</name>
<reference evidence="3" key="1">
    <citation type="submission" date="2016-11" db="UniProtKB">
        <authorList>
            <consortium name="WormBaseParasite"/>
        </authorList>
    </citation>
    <scope>IDENTIFICATION</scope>
</reference>
<dbReference type="WBParaSite" id="Hba_16460">
    <property type="protein sequence ID" value="Hba_16460"/>
    <property type="gene ID" value="Hba_16460"/>
</dbReference>
<organism evidence="2 3">
    <name type="scientific">Heterorhabditis bacteriophora</name>
    <name type="common">Entomopathogenic nematode worm</name>
    <dbReference type="NCBI Taxonomy" id="37862"/>
    <lineage>
        <taxon>Eukaryota</taxon>
        <taxon>Metazoa</taxon>
        <taxon>Ecdysozoa</taxon>
        <taxon>Nematoda</taxon>
        <taxon>Chromadorea</taxon>
        <taxon>Rhabditida</taxon>
        <taxon>Rhabditina</taxon>
        <taxon>Rhabditomorpha</taxon>
        <taxon>Strongyloidea</taxon>
        <taxon>Heterorhabditidae</taxon>
        <taxon>Heterorhabditis</taxon>
    </lineage>
</organism>
<evidence type="ECO:0000313" key="2">
    <source>
        <dbReference type="Proteomes" id="UP000095283"/>
    </source>
</evidence>
<feature type="compositionally biased region" description="Polar residues" evidence="1">
    <location>
        <begin position="22"/>
        <end position="32"/>
    </location>
</feature>
<feature type="region of interest" description="Disordered" evidence="1">
    <location>
        <begin position="1"/>
        <end position="83"/>
    </location>
</feature>
<protein>
    <submittedName>
        <fullName evidence="3">Uncharacterized protein</fullName>
    </submittedName>
</protein>
<feature type="compositionally biased region" description="Basic and acidic residues" evidence="1">
    <location>
        <begin position="34"/>
        <end position="50"/>
    </location>
</feature>
<accession>A0A1I7XFK7</accession>
<keyword evidence="2" id="KW-1185">Reference proteome</keyword>
<evidence type="ECO:0000313" key="3">
    <source>
        <dbReference type="WBParaSite" id="Hba_16460"/>
    </source>
</evidence>
<evidence type="ECO:0000256" key="1">
    <source>
        <dbReference type="SAM" id="MobiDB-lite"/>
    </source>
</evidence>
<feature type="compositionally biased region" description="Basic and acidic residues" evidence="1">
    <location>
        <begin position="1"/>
        <end position="21"/>
    </location>
</feature>
<sequence length="117" mass="13454">MNRSYIQEKTEKVSALRKETSSKSCSNKQLDAQKNAKEILRQSLTEKENGFSKSNLSETKVKSKKDKTLERNKSAQRRNASMKMGVSIKDIGIDNAKAKHFVVKKYSEKSRKARNEW</sequence>
<proteinExistence type="predicted"/>
<dbReference type="Proteomes" id="UP000095283">
    <property type="component" value="Unplaced"/>
</dbReference>